<gene>
    <name evidence="3" type="ORF">BSL78_07358</name>
</gene>
<dbReference type="STRING" id="307972.A0A2G8L655"/>
<evidence type="ECO:0000259" key="2">
    <source>
        <dbReference type="Pfam" id="PF13088"/>
    </source>
</evidence>
<name>A0A2G8L655_STIJA</name>
<accession>A0A2G8L655</accession>
<feature type="domain" description="Sialidase" evidence="2">
    <location>
        <begin position="52"/>
        <end position="368"/>
    </location>
</feature>
<comment type="similarity">
    <text evidence="1">Belongs to the glycosyl hydrolase 33 family.</text>
</comment>
<proteinExistence type="inferred from homology"/>
<dbReference type="Proteomes" id="UP000230750">
    <property type="component" value="Unassembled WGS sequence"/>
</dbReference>
<dbReference type="SUPFAM" id="SSF50939">
    <property type="entry name" value="Sialidases"/>
    <property type="match status" value="1"/>
</dbReference>
<dbReference type="Gene3D" id="2.120.10.10">
    <property type="match status" value="1"/>
</dbReference>
<dbReference type="OrthoDB" id="2739686at2759"/>
<keyword evidence="4" id="KW-1185">Reference proteome</keyword>
<dbReference type="GO" id="GO:0009313">
    <property type="term" value="P:oligosaccharide catabolic process"/>
    <property type="evidence" value="ECO:0007669"/>
    <property type="project" value="TreeGrafter"/>
</dbReference>
<dbReference type="GO" id="GO:0016020">
    <property type="term" value="C:membrane"/>
    <property type="evidence" value="ECO:0007669"/>
    <property type="project" value="TreeGrafter"/>
</dbReference>
<dbReference type="CDD" id="cd15482">
    <property type="entry name" value="Sialidase_non-viral"/>
    <property type="match status" value="1"/>
</dbReference>
<dbReference type="InterPro" id="IPR026856">
    <property type="entry name" value="Sialidase_fam"/>
</dbReference>
<dbReference type="PANTHER" id="PTHR10628">
    <property type="entry name" value="SIALIDASE"/>
    <property type="match status" value="1"/>
</dbReference>
<evidence type="ECO:0000313" key="3">
    <source>
        <dbReference type="EMBL" id="PIK55747.1"/>
    </source>
</evidence>
<dbReference type="InterPro" id="IPR036278">
    <property type="entry name" value="Sialidase_sf"/>
</dbReference>
<reference evidence="3 4" key="1">
    <citation type="journal article" date="2017" name="PLoS Biol.">
        <title>The sea cucumber genome provides insights into morphological evolution and visceral regeneration.</title>
        <authorList>
            <person name="Zhang X."/>
            <person name="Sun L."/>
            <person name="Yuan J."/>
            <person name="Sun Y."/>
            <person name="Gao Y."/>
            <person name="Zhang L."/>
            <person name="Li S."/>
            <person name="Dai H."/>
            <person name="Hamel J.F."/>
            <person name="Liu C."/>
            <person name="Yu Y."/>
            <person name="Liu S."/>
            <person name="Lin W."/>
            <person name="Guo K."/>
            <person name="Jin S."/>
            <person name="Xu P."/>
            <person name="Storey K.B."/>
            <person name="Huan P."/>
            <person name="Zhang T."/>
            <person name="Zhou Y."/>
            <person name="Zhang J."/>
            <person name="Lin C."/>
            <person name="Li X."/>
            <person name="Xing L."/>
            <person name="Huo D."/>
            <person name="Sun M."/>
            <person name="Wang L."/>
            <person name="Mercier A."/>
            <person name="Li F."/>
            <person name="Yang H."/>
            <person name="Xiang J."/>
        </authorList>
    </citation>
    <scope>NUCLEOTIDE SEQUENCE [LARGE SCALE GENOMIC DNA]</scope>
    <source>
        <strain evidence="3">Shaxun</strain>
        <tissue evidence="3">Muscle</tissue>
    </source>
</reference>
<sequence>MDSNCHSSQTDLVTLYKIADDTVFERGLKSETAEYHTFRIPAIVSHGDWILAFCEGRIQTSADHGAIDIILRRAKVTNGKPEWDKNVIVVVPSGQGYRSMNPCPVVDKDGNILLVYARFPIDKLERDLIVGDKYEQKVVCCKSSNNGESWDEPNEITNVLDILQTDLLLYAPGPGHGILTEKNRIVVSGNIQYNRALTSRWQKRLKKLFPFYRSEGKTCIIYSDDGGKEWHGRVIDSATYNPSPCKRACMRLFRRKYTRHVHANESQVAELPGGKLFINSRTKELTKNRQSVITDKDGIAIDTVLTDLTEPSGTYRWLAHCIPDFIRCGGCERKRENMSIRISRDEGKQWSEPLTLYSGPASYSDLVSVTISNNEGRNVETLIGCLYECGDRGQYEASRIRAVYRESLANWRFVTSHANHGHQNRSSCRYQLRETRKTPHTIYSSFAHCARCEQTKRLRMSDFDRHTRNKMDIRFAKKVVVPEVIVLNSRSYIVGLIFGITFSLKSNTTYTRVVNGWNGLPEKVELQVV</sequence>
<dbReference type="GO" id="GO:0005737">
    <property type="term" value="C:cytoplasm"/>
    <property type="evidence" value="ECO:0007669"/>
    <property type="project" value="TreeGrafter"/>
</dbReference>
<organism evidence="3 4">
    <name type="scientific">Stichopus japonicus</name>
    <name type="common">Sea cucumber</name>
    <dbReference type="NCBI Taxonomy" id="307972"/>
    <lineage>
        <taxon>Eukaryota</taxon>
        <taxon>Metazoa</taxon>
        <taxon>Echinodermata</taxon>
        <taxon>Eleutherozoa</taxon>
        <taxon>Echinozoa</taxon>
        <taxon>Holothuroidea</taxon>
        <taxon>Aspidochirotacea</taxon>
        <taxon>Aspidochirotida</taxon>
        <taxon>Stichopodidae</taxon>
        <taxon>Apostichopus</taxon>
    </lineage>
</organism>
<comment type="caution">
    <text evidence="3">The sequence shown here is derived from an EMBL/GenBank/DDBJ whole genome shotgun (WGS) entry which is preliminary data.</text>
</comment>
<dbReference type="AlphaFoldDB" id="A0A2G8L655"/>
<protein>
    <submittedName>
        <fullName evidence="3">Putative sialidase-4-like</fullName>
    </submittedName>
</protein>
<dbReference type="InterPro" id="IPR011040">
    <property type="entry name" value="Sialidase"/>
</dbReference>
<evidence type="ECO:0000313" key="4">
    <source>
        <dbReference type="Proteomes" id="UP000230750"/>
    </source>
</evidence>
<dbReference type="Pfam" id="PF13088">
    <property type="entry name" value="BNR_2"/>
    <property type="match status" value="1"/>
</dbReference>
<dbReference type="GO" id="GO:0004308">
    <property type="term" value="F:exo-alpha-sialidase activity"/>
    <property type="evidence" value="ECO:0007669"/>
    <property type="project" value="InterPro"/>
</dbReference>
<dbReference type="GO" id="GO:0006689">
    <property type="term" value="P:ganglioside catabolic process"/>
    <property type="evidence" value="ECO:0007669"/>
    <property type="project" value="TreeGrafter"/>
</dbReference>
<evidence type="ECO:0000256" key="1">
    <source>
        <dbReference type="ARBA" id="ARBA00009348"/>
    </source>
</evidence>
<dbReference type="PANTHER" id="PTHR10628:SF30">
    <property type="entry name" value="EXO-ALPHA-SIALIDASE"/>
    <property type="match status" value="1"/>
</dbReference>
<dbReference type="EMBL" id="MRZV01000202">
    <property type="protein sequence ID" value="PIK55747.1"/>
    <property type="molecule type" value="Genomic_DNA"/>
</dbReference>